<evidence type="ECO:0000313" key="2">
    <source>
        <dbReference type="Proteomes" id="UP000248066"/>
    </source>
</evidence>
<accession>A0A2W0HJF1</accession>
<dbReference type="Gene3D" id="3.30.530.20">
    <property type="match status" value="1"/>
</dbReference>
<comment type="caution">
    <text evidence="1">The sequence shown here is derived from an EMBL/GenBank/DDBJ whole genome shotgun (WGS) entry which is preliminary data.</text>
</comment>
<gene>
    <name evidence="1" type="ORF">CR205_03245</name>
</gene>
<dbReference type="SUPFAM" id="SSF55961">
    <property type="entry name" value="Bet v1-like"/>
    <property type="match status" value="1"/>
</dbReference>
<dbReference type="RefSeq" id="WP_110516888.1">
    <property type="nucleotide sequence ID" value="NZ_PDOF01000001.1"/>
</dbReference>
<dbReference type="Proteomes" id="UP000248066">
    <property type="component" value="Unassembled WGS sequence"/>
</dbReference>
<organism evidence="1 2">
    <name type="scientific">Alteribacter lacisalsi</name>
    <dbReference type="NCBI Taxonomy" id="2045244"/>
    <lineage>
        <taxon>Bacteria</taxon>
        <taxon>Bacillati</taxon>
        <taxon>Bacillota</taxon>
        <taxon>Bacilli</taxon>
        <taxon>Bacillales</taxon>
        <taxon>Bacillaceae</taxon>
        <taxon>Alteribacter</taxon>
    </lineage>
</organism>
<keyword evidence="2" id="KW-1185">Reference proteome</keyword>
<dbReference type="InterPro" id="IPR023393">
    <property type="entry name" value="START-like_dom_sf"/>
</dbReference>
<dbReference type="OrthoDB" id="9801773at2"/>
<keyword evidence="1" id="KW-0131">Cell cycle</keyword>
<reference evidence="1 2" key="1">
    <citation type="submission" date="2017-10" db="EMBL/GenBank/DDBJ databases">
        <title>Bacillus sp. nov., a halophilic bacterium isolated from a Yangshapao Lake.</title>
        <authorList>
            <person name="Wang H."/>
        </authorList>
    </citation>
    <scope>NUCLEOTIDE SEQUENCE [LARGE SCALE GENOMIC DNA]</scope>
    <source>
        <strain evidence="1 2">YSP-3</strain>
    </source>
</reference>
<sequence length="151" mass="17156">MPVIHHEIFIQAPPEVCFDLARDVDVHTRTTSETGEKAVGGVITGLLEKGDAVTWEATHFKIRQRLTAEIVQMDRPHSFTDVMIKGAFASFTHTHEFRRKGNGTIMTDTFDYRSPFGVLGRLADRVFLETYMKRFIVSRAKALKKMAEEKA</sequence>
<keyword evidence="1" id="KW-0132">Cell division</keyword>
<dbReference type="InterPro" id="IPR019587">
    <property type="entry name" value="Polyketide_cyclase/dehydratase"/>
</dbReference>
<protein>
    <submittedName>
        <fullName evidence="1">Cell division protein</fullName>
    </submittedName>
</protein>
<dbReference type="GO" id="GO:0051301">
    <property type="term" value="P:cell division"/>
    <property type="evidence" value="ECO:0007669"/>
    <property type="project" value="UniProtKB-KW"/>
</dbReference>
<dbReference type="Pfam" id="PF10604">
    <property type="entry name" value="Polyketide_cyc2"/>
    <property type="match status" value="1"/>
</dbReference>
<name>A0A2W0HJF1_9BACI</name>
<dbReference type="EMBL" id="PDOF01000001">
    <property type="protein sequence ID" value="PYZ97625.1"/>
    <property type="molecule type" value="Genomic_DNA"/>
</dbReference>
<dbReference type="CDD" id="cd07820">
    <property type="entry name" value="SRPBCC_3"/>
    <property type="match status" value="1"/>
</dbReference>
<dbReference type="AlphaFoldDB" id="A0A2W0HJF1"/>
<proteinExistence type="predicted"/>
<evidence type="ECO:0000313" key="1">
    <source>
        <dbReference type="EMBL" id="PYZ97625.1"/>
    </source>
</evidence>